<dbReference type="Proteomes" id="UP000234681">
    <property type="component" value="Chromosome 10"/>
</dbReference>
<evidence type="ECO:0000313" key="2">
    <source>
        <dbReference type="EMBL" id="EDM05792.1"/>
    </source>
</evidence>
<dbReference type="AlphaFoldDB" id="A6HID8"/>
<proteinExistence type="predicted"/>
<organism evidence="2 3">
    <name type="scientific">Rattus norvegicus</name>
    <name type="common">Rat</name>
    <dbReference type="NCBI Taxonomy" id="10116"/>
    <lineage>
        <taxon>Eukaryota</taxon>
        <taxon>Metazoa</taxon>
        <taxon>Chordata</taxon>
        <taxon>Craniata</taxon>
        <taxon>Vertebrata</taxon>
        <taxon>Euteleostomi</taxon>
        <taxon>Mammalia</taxon>
        <taxon>Eutheria</taxon>
        <taxon>Euarchontoglires</taxon>
        <taxon>Glires</taxon>
        <taxon>Rodentia</taxon>
        <taxon>Myomorpha</taxon>
        <taxon>Muroidea</taxon>
        <taxon>Muridae</taxon>
        <taxon>Murinae</taxon>
        <taxon>Rattus</taxon>
    </lineage>
</organism>
<sequence>METLGGRRGPQRGRQRRRAGGQLQANQTHCVRPSAGTCLFIPLPWTQSFREDLAACGFNARAPPRGRSRPWSRSLTTEQQLVQVTVSDLQNKTKFLLARVRDLASVTVDLSDNCLLSAL</sequence>
<dbReference type="EMBL" id="CH473948">
    <property type="protein sequence ID" value="EDM05792.1"/>
    <property type="molecule type" value="Genomic_DNA"/>
</dbReference>
<protein>
    <submittedName>
        <fullName evidence="2">RCG34147, isoform CRA_a</fullName>
    </submittedName>
</protein>
<evidence type="ECO:0000313" key="3">
    <source>
        <dbReference type="Proteomes" id="UP000234681"/>
    </source>
</evidence>
<feature type="region of interest" description="Disordered" evidence="1">
    <location>
        <begin position="1"/>
        <end position="27"/>
    </location>
</feature>
<name>A6HID8_RAT</name>
<accession>A6HID8</accession>
<gene>
    <name evidence="2" type="ORF">rCG_34147</name>
</gene>
<evidence type="ECO:0000256" key="1">
    <source>
        <dbReference type="SAM" id="MobiDB-lite"/>
    </source>
</evidence>
<feature type="compositionally biased region" description="Basic residues" evidence="1">
    <location>
        <begin position="9"/>
        <end position="19"/>
    </location>
</feature>
<reference evidence="2 3" key="1">
    <citation type="submission" date="2005-07" db="EMBL/GenBank/DDBJ databases">
        <authorList>
            <person name="Mural R.J."/>
            <person name="Li P.W."/>
            <person name="Adams M.D."/>
            <person name="Amanatides P.G."/>
            <person name="Baden-Tillson H."/>
            <person name="Barnstead M."/>
            <person name="Chin S.H."/>
            <person name="Dew I."/>
            <person name="Evans C.A."/>
            <person name="Ferriera S."/>
            <person name="Flanigan M."/>
            <person name="Fosler C."/>
            <person name="Glodek A."/>
            <person name="Gu Z."/>
            <person name="Holt R.A."/>
            <person name="Jennings D."/>
            <person name="Kraft C.L."/>
            <person name="Lu F."/>
            <person name="Nguyen T."/>
            <person name="Nusskern D.R."/>
            <person name="Pfannkoch C.M."/>
            <person name="Sitter C."/>
            <person name="Sutton G.G."/>
            <person name="Venter J.C."/>
            <person name="Wang Z."/>
            <person name="Woodage T."/>
            <person name="Zheng X.H."/>
            <person name="Zhong F."/>
        </authorList>
    </citation>
    <scope>NUCLEOTIDE SEQUENCE [LARGE SCALE GENOMIC DNA]</scope>
    <source>
        <strain>BN</strain>
        <strain evidence="3">Sprague-Dawley</strain>
    </source>
</reference>